<name>A0AAV5TNF1_9BILA</name>
<protein>
    <recommendedName>
        <fullName evidence="3">G protein-coupled receptor</fullName>
    </recommendedName>
</protein>
<accession>A0AAV5TNF1</accession>
<dbReference type="AlphaFoldDB" id="A0AAV5TNF1"/>
<comment type="caution">
    <text evidence="1">The sequence shown here is derived from an EMBL/GenBank/DDBJ whole genome shotgun (WGS) entry which is preliminary data.</text>
</comment>
<evidence type="ECO:0008006" key="3">
    <source>
        <dbReference type="Google" id="ProtNLM"/>
    </source>
</evidence>
<gene>
    <name evidence="1" type="ORF">PENTCL1PPCAC_18099</name>
</gene>
<evidence type="ECO:0000313" key="2">
    <source>
        <dbReference type="Proteomes" id="UP001432027"/>
    </source>
</evidence>
<proteinExistence type="predicted"/>
<keyword evidence="2" id="KW-1185">Reference proteome</keyword>
<organism evidence="1 2">
    <name type="scientific">Pristionchus entomophagus</name>
    <dbReference type="NCBI Taxonomy" id="358040"/>
    <lineage>
        <taxon>Eukaryota</taxon>
        <taxon>Metazoa</taxon>
        <taxon>Ecdysozoa</taxon>
        <taxon>Nematoda</taxon>
        <taxon>Chromadorea</taxon>
        <taxon>Rhabditida</taxon>
        <taxon>Rhabditina</taxon>
        <taxon>Diplogasteromorpha</taxon>
        <taxon>Diplogasteroidea</taxon>
        <taxon>Neodiplogasteridae</taxon>
        <taxon>Pristionchus</taxon>
    </lineage>
</organism>
<evidence type="ECO:0000313" key="1">
    <source>
        <dbReference type="EMBL" id="GMS95924.1"/>
    </source>
</evidence>
<reference evidence="1" key="1">
    <citation type="submission" date="2023-10" db="EMBL/GenBank/DDBJ databases">
        <title>Genome assembly of Pristionchus species.</title>
        <authorList>
            <person name="Yoshida K."/>
            <person name="Sommer R.J."/>
        </authorList>
    </citation>
    <scope>NUCLEOTIDE SEQUENCE</scope>
    <source>
        <strain evidence="1">RS0144</strain>
    </source>
</reference>
<feature type="non-terminal residue" evidence="1">
    <location>
        <position position="1"/>
    </location>
</feature>
<dbReference type="EMBL" id="BTSX01000004">
    <property type="protein sequence ID" value="GMS95924.1"/>
    <property type="molecule type" value="Genomic_DNA"/>
</dbReference>
<dbReference type="Proteomes" id="UP001432027">
    <property type="component" value="Unassembled WGS sequence"/>
</dbReference>
<sequence>VICDDQYHRLAFSSRSIAVVFTSSSFALLDFNWMSCLRNAFSGPSLNRHDVLLRILILRLERRRILADRRCLQ</sequence>
<feature type="non-terminal residue" evidence="1">
    <location>
        <position position="73"/>
    </location>
</feature>